<dbReference type="PROSITE" id="PS52015">
    <property type="entry name" value="TONB_CTD"/>
    <property type="match status" value="1"/>
</dbReference>
<dbReference type="NCBIfam" id="TIGR01352">
    <property type="entry name" value="tonB_Cterm"/>
    <property type="match status" value="1"/>
</dbReference>
<keyword evidence="6" id="KW-0812">Transmembrane</keyword>
<dbReference type="InterPro" id="IPR051045">
    <property type="entry name" value="TonB-dependent_transducer"/>
</dbReference>
<evidence type="ECO:0000256" key="4">
    <source>
        <dbReference type="ARBA" id="ARBA00022475"/>
    </source>
</evidence>
<dbReference type="Gene3D" id="3.30.1150.10">
    <property type="match status" value="1"/>
</dbReference>
<keyword evidence="8" id="KW-1133">Transmembrane helix</keyword>
<evidence type="ECO:0000256" key="5">
    <source>
        <dbReference type="ARBA" id="ARBA00022519"/>
    </source>
</evidence>
<feature type="domain" description="TonB C-terminal" evidence="11">
    <location>
        <begin position="32"/>
        <end position="122"/>
    </location>
</feature>
<keyword evidence="9" id="KW-0472">Membrane</keyword>
<evidence type="ECO:0000256" key="3">
    <source>
        <dbReference type="ARBA" id="ARBA00022448"/>
    </source>
</evidence>
<keyword evidence="7" id="KW-0653">Protein transport</keyword>
<dbReference type="InterPro" id="IPR006260">
    <property type="entry name" value="TonB/TolA_C"/>
</dbReference>
<dbReference type="PANTHER" id="PTHR33446">
    <property type="entry name" value="PROTEIN TONB-RELATED"/>
    <property type="match status" value="1"/>
</dbReference>
<comment type="similarity">
    <text evidence="2">Belongs to the TonB family.</text>
</comment>
<name>A0ABQ4STY2_9HYPH</name>
<evidence type="ECO:0000256" key="1">
    <source>
        <dbReference type="ARBA" id="ARBA00004383"/>
    </source>
</evidence>
<protein>
    <recommendedName>
        <fullName evidence="11">TonB C-terminal domain-containing protein</fullName>
    </recommendedName>
</protein>
<keyword evidence="13" id="KW-1185">Reference proteome</keyword>
<reference evidence="12" key="2">
    <citation type="submission" date="2021-08" db="EMBL/GenBank/DDBJ databases">
        <authorList>
            <person name="Tani A."/>
            <person name="Ola A."/>
            <person name="Ogura Y."/>
            <person name="Katsura K."/>
            <person name="Hayashi T."/>
        </authorList>
    </citation>
    <scope>NUCLEOTIDE SEQUENCE</scope>
    <source>
        <strain evidence="12">LMG 23639</strain>
    </source>
</reference>
<evidence type="ECO:0000259" key="11">
    <source>
        <dbReference type="PROSITE" id="PS52015"/>
    </source>
</evidence>
<keyword evidence="5" id="KW-0997">Cell inner membrane</keyword>
<dbReference type="InterPro" id="IPR037682">
    <property type="entry name" value="TonB_C"/>
</dbReference>
<evidence type="ECO:0000256" key="7">
    <source>
        <dbReference type="ARBA" id="ARBA00022927"/>
    </source>
</evidence>
<organism evidence="12 13">
    <name type="scientific">Methylobacterium jeotgali</name>
    <dbReference type="NCBI Taxonomy" id="381630"/>
    <lineage>
        <taxon>Bacteria</taxon>
        <taxon>Pseudomonadati</taxon>
        <taxon>Pseudomonadota</taxon>
        <taxon>Alphaproteobacteria</taxon>
        <taxon>Hyphomicrobiales</taxon>
        <taxon>Methylobacteriaceae</taxon>
        <taxon>Methylobacterium</taxon>
    </lineage>
</organism>
<evidence type="ECO:0000256" key="9">
    <source>
        <dbReference type="ARBA" id="ARBA00023136"/>
    </source>
</evidence>
<comment type="caution">
    <text evidence="12">The sequence shown here is derived from an EMBL/GenBank/DDBJ whole genome shotgun (WGS) entry which is preliminary data.</text>
</comment>
<evidence type="ECO:0000256" key="10">
    <source>
        <dbReference type="SAM" id="SignalP"/>
    </source>
</evidence>
<dbReference type="Pfam" id="PF03544">
    <property type="entry name" value="TonB_C"/>
    <property type="match status" value="1"/>
</dbReference>
<evidence type="ECO:0000256" key="8">
    <source>
        <dbReference type="ARBA" id="ARBA00022989"/>
    </source>
</evidence>
<comment type="subcellular location">
    <subcellularLocation>
        <location evidence="1">Cell inner membrane</location>
        <topology evidence="1">Single-pass membrane protein</topology>
        <orientation evidence="1">Periplasmic side</orientation>
    </subcellularLocation>
</comment>
<gene>
    <name evidence="12" type="ORF">AOPFMNJM_1235</name>
</gene>
<evidence type="ECO:0000256" key="2">
    <source>
        <dbReference type="ARBA" id="ARBA00006555"/>
    </source>
</evidence>
<dbReference type="Proteomes" id="UP001055102">
    <property type="component" value="Unassembled WGS sequence"/>
</dbReference>
<dbReference type="EMBL" id="BPQR01000020">
    <property type="protein sequence ID" value="GJE05929.1"/>
    <property type="molecule type" value="Genomic_DNA"/>
</dbReference>
<proteinExistence type="inferred from homology"/>
<reference evidence="12" key="1">
    <citation type="journal article" date="2021" name="Front. Microbiol.">
        <title>Comprehensive Comparative Genomics and Phenotyping of Methylobacterium Species.</title>
        <authorList>
            <person name="Alessa O."/>
            <person name="Ogura Y."/>
            <person name="Fujitani Y."/>
            <person name="Takami H."/>
            <person name="Hayashi T."/>
            <person name="Sahin N."/>
            <person name="Tani A."/>
        </authorList>
    </citation>
    <scope>NUCLEOTIDE SEQUENCE</scope>
    <source>
        <strain evidence="12">LMG 23639</strain>
    </source>
</reference>
<feature type="signal peptide" evidence="10">
    <location>
        <begin position="1"/>
        <end position="27"/>
    </location>
</feature>
<accession>A0ABQ4STY2</accession>
<feature type="chain" id="PRO_5046224126" description="TonB C-terminal domain-containing protein" evidence="10">
    <location>
        <begin position="28"/>
        <end position="122"/>
    </location>
</feature>
<evidence type="ECO:0000313" key="12">
    <source>
        <dbReference type="EMBL" id="GJE05929.1"/>
    </source>
</evidence>
<keyword evidence="10" id="KW-0732">Signal</keyword>
<keyword evidence="4" id="KW-1003">Cell membrane</keyword>
<sequence>MNRRPPSALAAGLCAALLAGLPAPASAVEKAQWGPLASAHVKRFLRYPAAERRARQEGRALVRFRVDRAGRVSDPSIVESAGRPALDRAALAAVRAADPLPPPDWLPDGDTVTATLPVAFRR</sequence>
<keyword evidence="3" id="KW-0813">Transport</keyword>
<evidence type="ECO:0000313" key="13">
    <source>
        <dbReference type="Proteomes" id="UP001055102"/>
    </source>
</evidence>
<dbReference type="SUPFAM" id="SSF74653">
    <property type="entry name" value="TolA/TonB C-terminal domain"/>
    <property type="match status" value="1"/>
</dbReference>
<evidence type="ECO:0000256" key="6">
    <source>
        <dbReference type="ARBA" id="ARBA00022692"/>
    </source>
</evidence>